<accession>A0A6A6X7Y9</accession>
<sequence length="736" mass="83152">MSFGVSPSDVIKLVEFSTRLYVAFKDANDNSEAQVEGLVREFSTFHHCLVELEELMKEYGKALPFPYLDFKETLQRCEKTLKPYASHLVDNKKMTLKKFTYTIKYIGKEKEIDGLRKQITGHYQALQMCTSFLQLRLHLEATKRTQRLLDSAPFRSVSFGGHMYSSNAFASTSRVTPNALPPPSEADQLYKDWLIFNRYLKNEDERLVQEAGALARPLSLGGTPASAPSNDAETAAVLYHLRRELEDAIMIEENRAKRTAVENRTNLSPSDAVRQEVRSMAPIPHRTYTLETDHSGNFGGFNHPAMTSSTATLRPHPSTPSPTVSPTGSPQIQQGFFGSVDWGNLSPSSDLQRTPSVSTASTSFSTSPDSRLSVSTAITTPDEHPLRSRYSVASLATIALGQGALDWNKLCRRVDVERESSKGIESKECDVHWRYREDAGLSIRSVYRDERTKKVQVWIVQHFPATGPSIPLTTSYPDGDISIDFPRKSFGKLDKRCTDIKYTFTDQEVSRKLQTLLYTNNGKDEAELLFDRPVQTLSSNKNKPECRGKNIRLWRKTEQQLGPNGLVCVDVLMLLFYTSALPEDRAHWVEEPHYVFQWLDESVYKKSSEKLELIFSKEPGKWGKDKLFKRARKSSKDSYYANGEAESVGDGMSMSAITTTTLRRSGTVSSVASSSAASVKSNKSSIFGNGRERQVNSLNRFEYSELEIKFQNKKDRKEFLEVWRLYVKPFGFMDGN</sequence>
<proteinExistence type="predicted"/>
<feature type="compositionally biased region" description="Low complexity" evidence="1">
    <location>
        <begin position="354"/>
        <end position="373"/>
    </location>
</feature>
<keyword evidence="3" id="KW-1185">Reference proteome</keyword>
<name>A0A6A6X7Y9_9PLEO</name>
<dbReference type="EMBL" id="MU001978">
    <property type="protein sequence ID" value="KAF2792264.1"/>
    <property type="molecule type" value="Genomic_DNA"/>
</dbReference>
<dbReference type="AlphaFoldDB" id="A0A6A6X7Y9"/>
<evidence type="ECO:0000313" key="2">
    <source>
        <dbReference type="EMBL" id="KAF2792264.1"/>
    </source>
</evidence>
<evidence type="ECO:0000256" key="1">
    <source>
        <dbReference type="SAM" id="MobiDB-lite"/>
    </source>
</evidence>
<organism evidence="2 3">
    <name type="scientific">Melanomma pulvis-pyrius CBS 109.77</name>
    <dbReference type="NCBI Taxonomy" id="1314802"/>
    <lineage>
        <taxon>Eukaryota</taxon>
        <taxon>Fungi</taxon>
        <taxon>Dikarya</taxon>
        <taxon>Ascomycota</taxon>
        <taxon>Pezizomycotina</taxon>
        <taxon>Dothideomycetes</taxon>
        <taxon>Pleosporomycetidae</taxon>
        <taxon>Pleosporales</taxon>
        <taxon>Melanommataceae</taxon>
        <taxon>Melanomma</taxon>
    </lineage>
</organism>
<dbReference type="OrthoDB" id="4172108at2759"/>
<reference evidence="2" key="1">
    <citation type="journal article" date="2020" name="Stud. Mycol.">
        <title>101 Dothideomycetes genomes: a test case for predicting lifestyles and emergence of pathogens.</title>
        <authorList>
            <person name="Haridas S."/>
            <person name="Albert R."/>
            <person name="Binder M."/>
            <person name="Bloem J."/>
            <person name="Labutti K."/>
            <person name="Salamov A."/>
            <person name="Andreopoulos B."/>
            <person name="Baker S."/>
            <person name="Barry K."/>
            <person name="Bills G."/>
            <person name="Bluhm B."/>
            <person name="Cannon C."/>
            <person name="Castanera R."/>
            <person name="Culley D."/>
            <person name="Daum C."/>
            <person name="Ezra D."/>
            <person name="Gonzalez J."/>
            <person name="Henrissat B."/>
            <person name="Kuo A."/>
            <person name="Liang C."/>
            <person name="Lipzen A."/>
            <person name="Lutzoni F."/>
            <person name="Magnuson J."/>
            <person name="Mondo S."/>
            <person name="Nolan M."/>
            <person name="Ohm R."/>
            <person name="Pangilinan J."/>
            <person name="Park H.-J."/>
            <person name="Ramirez L."/>
            <person name="Alfaro M."/>
            <person name="Sun H."/>
            <person name="Tritt A."/>
            <person name="Yoshinaga Y."/>
            <person name="Zwiers L.-H."/>
            <person name="Turgeon B."/>
            <person name="Goodwin S."/>
            <person name="Spatafora J."/>
            <person name="Crous P."/>
            <person name="Grigoriev I."/>
        </authorList>
    </citation>
    <scope>NUCLEOTIDE SEQUENCE</scope>
    <source>
        <strain evidence="2">CBS 109.77</strain>
    </source>
</reference>
<feature type="region of interest" description="Disordered" evidence="1">
    <location>
        <begin position="302"/>
        <end position="375"/>
    </location>
</feature>
<dbReference type="Proteomes" id="UP000799757">
    <property type="component" value="Unassembled WGS sequence"/>
</dbReference>
<evidence type="ECO:0000313" key="3">
    <source>
        <dbReference type="Proteomes" id="UP000799757"/>
    </source>
</evidence>
<feature type="compositionally biased region" description="Low complexity" evidence="1">
    <location>
        <begin position="321"/>
        <end position="330"/>
    </location>
</feature>
<protein>
    <submittedName>
        <fullName evidence="2">Uncharacterized protein</fullName>
    </submittedName>
</protein>
<gene>
    <name evidence="2" type="ORF">K505DRAFT_408752</name>
</gene>